<feature type="region of interest" description="Disordered" evidence="1">
    <location>
        <begin position="95"/>
        <end position="144"/>
    </location>
</feature>
<sequence length="144" mass="16113">MERSRIQLLKPRHARWALILEDFRGPMKIKWIPGKHNVLADTTSRDPNFYLGEAEIKERAQHQMLDPDMFDSGTISTVTPTISGPPCCFVVLSNQVESSQPTSSSNEQELTAPRASPVNEVTENCAFEDDQGEGENEDENHGNT</sequence>
<proteinExistence type="predicted"/>
<name>A0A507D1M2_9FUNG</name>
<protein>
    <recommendedName>
        <fullName evidence="4">Reverse transcriptase RNase H-like domain-containing protein</fullName>
    </recommendedName>
</protein>
<evidence type="ECO:0000313" key="2">
    <source>
        <dbReference type="EMBL" id="TPX45389.1"/>
    </source>
</evidence>
<evidence type="ECO:0008006" key="4">
    <source>
        <dbReference type="Google" id="ProtNLM"/>
    </source>
</evidence>
<feature type="compositionally biased region" description="Polar residues" evidence="1">
    <location>
        <begin position="95"/>
        <end position="109"/>
    </location>
</feature>
<dbReference type="VEuPathDB" id="FungiDB:SeMB42_g01719"/>
<organism evidence="2 3">
    <name type="scientific">Synchytrium endobioticum</name>
    <dbReference type="NCBI Taxonomy" id="286115"/>
    <lineage>
        <taxon>Eukaryota</taxon>
        <taxon>Fungi</taxon>
        <taxon>Fungi incertae sedis</taxon>
        <taxon>Chytridiomycota</taxon>
        <taxon>Chytridiomycota incertae sedis</taxon>
        <taxon>Chytridiomycetes</taxon>
        <taxon>Synchytriales</taxon>
        <taxon>Synchytriaceae</taxon>
        <taxon>Synchytrium</taxon>
    </lineage>
</organism>
<dbReference type="AlphaFoldDB" id="A0A507D1M2"/>
<gene>
    <name evidence="2" type="ORF">SeLEV6574_g03896</name>
</gene>
<evidence type="ECO:0000256" key="1">
    <source>
        <dbReference type="SAM" id="MobiDB-lite"/>
    </source>
</evidence>
<feature type="compositionally biased region" description="Acidic residues" evidence="1">
    <location>
        <begin position="126"/>
        <end position="138"/>
    </location>
</feature>
<reference evidence="2 3" key="1">
    <citation type="journal article" date="2019" name="Sci. Rep.">
        <title>Comparative genomics of chytrid fungi reveal insights into the obligate biotrophic and pathogenic lifestyle of Synchytrium endobioticum.</title>
        <authorList>
            <person name="van de Vossenberg B.T.L.H."/>
            <person name="Warris S."/>
            <person name="Nguyen H.D.T."/>
            <person name="van Gent-Pelzer M.P.E."/>
            <person name="Joly D.L."/>
            <person name="van de Geest H.C."/>
            <person name="Bonants P.J.M."/>
            <person name="Smith D.S."/>
            <person name="Levesque C.A."/>
            <person name="van der Lee T.A.J."/>
        </authorList>
    </citation>
    <scope>NUCLEOTIDE SEQUENCE [LARGE SCALE GENOMIC DNA]</scope>
    <source>
        <strain evidence="2 3">LEV6574</strain>
    </source>
</reference>
<evidence type="ECO:0000313" key="3">
    <source>
        <dbReference type="Proteomes" id="UP000320475"/>
    </source>
</evidence>
<comment type="caution">
    <text evidence="2">The sequence shown here is derived from an EMBL/GenBank/DDBJ whole genome shotgun (WGS) entry which is preliminary data.</text>
</comment>
<dbReference type="Proteomes" id="UP000320475">
    <property type="component" value="Unassembled WGS sequence"/>
</dbReference>
<dbReference type="EMBL" id="QEAM01000142">
    <property type="protein sequence ID" value="TPX45389.1"/>
    <property type="molecule type" value="Genomic_DNA"/>
</dbReference>
<dbReference type="OrthoDB" id="4364638at2759"/>
<accession>A0A507D1M2</accession>